<accession>A0A7X6JE93</accession>
<organism evidence="2 3">
    <name type="scientific">Brucella tritici</name>
    <dbReference type="NCBI Taxonomy" id="94626"/>
    <lineage>
        <taxon>Bacteria</taxon>
        <taxon>Pseudomonadati</taxon>
        <taxon>Pseudomonadota</taxon>
        <taxon>Alphaproteobacteria</taxon>
        <taxon>Hyphomicrobiales</taxon>
        <taxon>Brucellaceae</taxon>
        <taxon>Brucella/Ochrobactrum group</taxon>
        <taxon>Brucella</taxon>
    </lineage>
</organism>
<proteinExistence type="predicted"/>
<dbReference type="EMBL" id="JAAXZB010000005">
    <property type="protein sequence ID" value="NKW11370.1"/>
    <property type="molecule type" value="Genomic_DNA"/>
</dbReference>
<gene>
    <name evidence="1" type="ORF">HGG76_26670</name>
    <name evidence="2" type="ORF">HGG76_27635</name>
</gene>
<dbReference type="Proteomes" id="UP000558475">
    <property type="component" value="Unassembled WGS sequence"/>
</dbReference>
<evidence type="ECO:0000313" key="2">
    <source>
        <dbReference type="EMBL" id="NKW11370.1"/>
    </source>
</evidence>
<sequence>MHGDLSFDEMSMEAFSVRMDALFHNHLQAQRLTEFTQDFVKLRGEQRAQVVAEHADAFKPHRLEWFANLSDRDCNVLKQEEGINIYFHLIGDYDINGVTPSMSNEDKYATSEPSFGLAA</sequence>
<dbReference type="EMBL" id="JAAXZB010000005">
    <property type="protein sequence ID" value="NKW11194.1"/>
    <property type="molecule type" value="Genomic_DNA"/>
</dbReference>
<protein>
    <submittedName>
        <fullName evidence="2">Uncharacterized protein</fullName>
    </submittedName>
</protein>
<dbReference type="AlphaFoldDB" id="A0A7X6JE93"/>
<reference evidence="2 3" key="1">
    <citation type="submission" date="2020-04" db="EMBL/GenBank/DDBJ databases">
        <title>Whole genome sequencing of clinical and environmental type strains of Ochrobactrum.</title>
        <authorList>
            <person name="Dharne M."/>
        </authorList>
    </citation>
    <scope>NUCLEOTIDE SEQUENCE [LARGE SCALE GENOMIC DNA]</scope>
    <source>
        <strain evidence="2 3">DSM 13340</strain>
    </source>
</reference>
<evidence type="ECO:0000313" key="1">
    <source>
        <dbReference type="EMBL" id="NKW11194.1"/>
    </source>
</evidence>
<name>A0A7X6JE93_9HYPH</name>
<comment type="caution">
    <text evidence="2">The sequence shown here is derived from an EMBL/GenBank/DDBJ whole genome shotgun (WGS) entry which is preliminary data.</text>
</comment>
<evidence type="ECO:0000313" key="3">
    <source>
        <dbReference type="Proteomes" id="UP000558475"/>
    </source>
</evidence>